<name>A0ABV8UIT7_9PROT</name>
<proteinExistence type="predicted"/>
<organism evidence="2 3">
    <name type="scientific">Fodinicurvata halophila</name>
    <dbReference type="NCBI Taxonomy" id="1419723"/>
    <lineage>
        <taxon>Bacteria</taxon>
        <taxon>Pseudomonadati</taxon>
        <taxon>Pseudomonadota</taxon>
        <taxon>Alphaproteobacteria</taxon>
        <taxon>Rhodospirillales</taxon>
        <taxon>Rhodovibrionaceae</taxon>
        <taxon>Fodinicurvata</taxon>
    </lineage>
</organism>
<gene>
    <name evidence="2" type="ORF">ACFOW6_06470</name>
</gene>
<feature type="region of interest" description="Disordered" evidence="1">
    <location>
        <begin position="1"/>
        <end position="20"/>
    </location>
</feature>
<dbReference type="Proteomes" id="UP001595799">
    <property type="component" value="Unassembled WGS sequence"/>
</dbReference>
<feature type="compositionally biased region" description="Polar residues" evidence="1">
    <location>
        <begin position="7"/>
        <end position="20"/>
    </location>
</feature>
<dbReference type="EMBL" id="JBHSCW010000003">
    <property type="protein sequence ID" value="MFC4351187.1"/>
    <property type="molecule type" value="Genomic_DNA"/>
</dbReference>
<reference evidence="3" key="1">
    <citation type="journal article" date="2019" name="Int. J. Syst. Evol. Microbiol.">
        <title>The Global Catalogue of Microorganisms (GCM) 10K type strain sequencing project: providing services to taxonomists for standard genome sequencing and annotation.</title>
        <authorList>
            <consortium name="The Broad Institute Genomics Platform"/>
            <consortium name="The Broad Institute Genome Sequencing Center for Infectious Disease"/>
            <person name="Wu L."/>
            <person name="Ma J."/>
        </authorList>
    </citation>
    <scope>NUCLEOTIDE SEQUENCE [LARGE SCALE GENOMIC DNA]</scope>
    <source>
        <strain evidence="3">CECT 8472</strain>
    </source>
</reference>
<protein>
    <submittedName>
        <fullName evidence="2">Uncharacterized protein</fullName>
    </submittedName>
</protein>
<dbReference type="RefSeq" id="WP_382421526.1">
    <property type="nucleotide sequence ID" value="NZ_JBHSCW010000003.1"/>
</dbReference>
<keyword evidence="3" id="KW-1185">Reference proteome</keyword>
<evidence type="ECO:0000256" key="1">
    <source>
        <dbReference type="SAM" id="MobiDB-lite"/>
    </source>
</evidence>
<evidence type="ECO:0000313" key="3">
    <source>
        <dbReference type="Proteomes" id="UP001595799"/>
    </source>
</evidence>
<accession>A0ABV8UIT7</accession>
<comment type="caution">
    <text evidence="2">The sequence shown here is derived from an EMBL/GenBank/DDBJ whole genome shotgun (WGS) entry which is preliminary data.</text>
</comment>
<sequence length="324" mass="36783">MSDPCIVTSSDIPDMSGQSPSAWWIDDEGNWRPVDDESELPHQRDPATSHSEALSFLYDWLGMIRIDVRATETIVEWDVQNVQPTCLEEAKTFLDRPQQGREIVLHYCYGGWCRERFPNAASALERLLETEAYRHVAPFEGPTIHPIDLQKLDREQLQYPIRQALQLWESWKAAPEQSLLAFFESPELLEDMILYRRDETGQLVYARIGGSSLFAQAYGHQQTSELIGRNCGLDPDHATPQNPICEAYETVLASGNPRYDRLRATYSRNDMRHWISCERLLLPFTTPVGEEFLISVCCALDTVAIPTSGAGDTISTDLSRTQMA</sequence>
<evidence type="ECO:0000313" key="2">
    <source>
        <dbReference type="EMBL" id="MFC4351187.1"/>
    </source>
</evidence>